<evidence type="ECO:0000313" key="1">
    <source>
        <dbReference type="EnsemblMetazoa" id="GAUT045668-PA"/>
    </source>
</evidence>
<organism evidence="1 2">
    <name type="scientific">Glossina austeni</name>
    <name type="common">Savannah tsetse fly</name>
    <dbReference type="NCBI Taxonomy" id="7395"/>
    <lineage>
        <taxon>Eukaryota</taxon>
        <taxon>Metazoa</taxon>
        <taxon>Ecdysozoa</taxon>
        <taxon>Arthropoda</taxon>
        <taxon>Hexapoda</taxon>
        <taxon>Insecta</taxon>
        <taxon>Pterygota</taxon>
        <taxon>Neoptera</taxon>
        <taxon>Endopterygota</taxon>
        <taxon>Diptera</taxon>
        <taxon>Brachycera</taxon>
        <taxon>Muscomorpha</taxon>
        <taxon>Hippoboscoidea</taxon>
        <taxon>Glossinidae</taxon>
        <taxon>Glossina</taxon>
    </lineage>
</organism>
<name>A0A1A9VS09_GLOAU</name>
<proteinExistence type="predicted"/>
<accession>A0A1A9VS09</accession>
<dbReference type="EnsemblMetazoa" id="GAUT045668-RA">
    <property type="protein sequence ID" value="GAUT045668-PA"/>
    <property type="gene ID" value="GAUT045668"/>
</dbReference>
<keyword evidence="2" id="KW-1185">Reference proteome</keyword>
<dbReference type="Proteomes" id="UP000078200">
    <property type="component" value="Unassembled WGS sequence"/>
</dbReference>
<protein>
    <submittedName>
        <fullName evidence="1">Uncharacterized protein</fullName>
    </submittedName>
</protein>
<reference evidence="1" key="1">
    <citation type="submission" date="2020-05" db="UniProtKB">
        <authorList>
            <consortium name="EnsemblMetazoa"/>
        </authorList>
    </citation>
    <scope>IDENTIFICATION</scope>
    <source>
        <strain evidence="1">TTRI</strain>
    </source>
</reference>
<sequence>MPRKGPNRPVDELRPAMVEKNNCILTSNPMLSSLVTKALKITVSSLNVHKPPGAPMQSQPMCSMSSSCIRSVNPSTDDTIANLTVKYSRALDILEAFTGTSHETHVSYLAH</sequence>
<dbReference type="AlphaFoldDB" id="A0A1A9VS09"/>
<dbReference type="VEuPathDB" id="VectorBase:GAUT045668"/>
<evidence type="ECO:0000313" key="2">
    <source>
        <dbReference type="Proteomes" id="UP000078200"/>
    </source>
</evidence>